<gene>
    <name evidence="8" type="ORF">LPAF129_17030</name>
</gene>
<keyword evidence="9" id="KW-1185">Reference proteome</keyword>
<evidence type="ECO:0000256" key="1">
    <source>
        <dbReference type="ARBA" id="ARBA00004651"/>
    </source>
</evidence>
<dbReference type="Pfam" id="PF02588">
    <property type="entry name" value="YitT_membrane"/>
    <property type="match status" value="1"/>
</dbReference>
<dbReference type="EMBL" id="BQXH01000017">
    <property type="protein sequence ID" value="GKS82017.1"/>
    <property type="molecule type" value="Genomic_DNA"/>
</dbReference>
<dbReference type="InterPro" id="IPR051461">
    <property type="entry name" value="UPF0750_membrane"/>
</dbReference>
<sequence length="281" mass="30703">MKQAHKKLLQNCLLIMAGAFIYSVAINDLLLPHQIGEGGVTGLTALGFYTLKIQPALTNIVLNSILLVIGYKFLDKKTIFYSLWCIAWISVFLKLPPILHYQTKQTLIPAIFAGVLMGAAMGLIYRGNGTIAGSTIIASILNKYFGIQTGTAMLGLDLLVAIPSGLVIGTERMFLTIIELYIAAEVLNILNNLFGAKYSVKIITSKVEPMAAALSDQLKQGITMVHTHGYYSGEQRDMIYIICSKKQSVKLFALIEELDPSAMIVLEPVHSVAGNELQLLK</sequence>
<evidence type="ECO:0000256" key="5">
    <source>
        <dbReference type="ARBA" id="ARBA00023136"/>
    </source>
</evidence>
<dbReference type="InterPro" id="IPR015867">
    <property type="entry name" value="N-reg_PII/ATP_PRibTrfase_C"/>
</dbReference>
<comment type="subcellular location">
    <subcellularLocation>
        <location evidence="1">Cell membrane</location>
        <topology evidence="1">Multi-pass membrane protein</topology>
    </subcellularLocation>
</comment>
<accession>A0ABQ5JIY3</accession>
<feature type="transmembrane region" description="Helical" evidence="6">
    <location>
        <begin position="51"/>
        <end position="71"/>
    </location>
</feature>
<dbReference type="Gene3D" id="3.30.70.120">
    <property type="match status" value="1"/>
</dbReference>
<dbReference type="PANTHER" id="PTHR33545">
    <property type="entry name" value="UPF0750 MEMBRANE PROTEIN YITT-RELATED"/>
    <property type="match status" value="1"/>
</dbReference>
<evidence type="ECO:0000256" key="6">
    <source>
        <dbReference type="SAM" id="Phobius"/>
    </source>
</evidence>
<keyword evidence="4 6" id="KW-1133">Transmembrane helix</keyword>
<feature type="transmembrane region" description="Helical" evidence="6">
    <location>
        <begin position="107"/>
        <end position="125"/>
    </location>
</feature>
<dbReference type="PANTHER" id="PTHR33545:SF4">
    <property type="entry name" value="UPF0750 MEMBRANE PROTEIN YXKD"/>
    <property type="match status" value="1"/>
</dbReference>
<dbReference type="InterPro" id="IPR003740">
    <property type="entry name" value="YitT"/>
</dbReference>
<evidence type="ECO:0000313" key="8">
    <source>
        <dbReference type="EMBL" id="GKS82017.1"/>
    </source>
</evidence>
<feature type="transmembrane region" description="Helical" evidence="6">
    <location>
        <begin position="174"/>
        <end position="194"/>
    </location>
</feature>
<dbReference type="CDD" id="cd16380">
    <property type="entry name" value="YitT_C"/>
    <property type="match status" value="1"/>
</dbReference>
<feature type="domain" description="DUF2179" evidence="7">
    <location>
        <begin position="221"/>
        <end position="274"/>
    </location>
</feature>
<reference evidence="8" key="1">
    <citation type="journal article" date="2022" name="Int. J. Syst. Evol. Microbiol.">
        <title>A novel species of lactic acid bacteria, Ligilactobacillus pabuli sp. nov., isolated from alfalfa silage.</title>
        <authorList>
            <person name="Tohno M."/>
            <person name="Tanizawa Y."/>
            <person name="Sawada H."/>
            <person name="Sakamoto M."/>
            <person name="Ohkuma M."/>
            <person name="Kobayashi H."/>
        </authorList>
    </citation>
    <scope>NUCLEOTIDE SEQUENCE</scope>
    <source>
        <strain evidence="8">AF129</strain>
    </source>
</reference>
<dbReference type="PIRSF" id="PIRSF006483">
    <property type="entry name" value="Membrane_protein_YitT"/>
    <property type="match status" value="1"/>
</dbReference>
<name>A0ABQ5JIY3_9LACO</name>
<feature type="transmembrane region" description="Helical" evidence="6">
    <location>
        <begin position="78"/>
        <end position="95"/>
    </location>
</feature>
<protein>
    <submittedName>
        <fullName evidence="8">Membrane protein</fullName>
    </submittedName>
</protein>
<feature type="transmembrane region" description="Helical" evidence="6">
    <location>
        <begin position="12"/>
        <end position="31"/>
    </location>
</feature>
<dbReference type="RefSeq" id="WP_244056232.1">
    <property type="nucleotide sequence ID" value="NZ_BQXH01000017.1"/>
</dbReference>
<evidence type="ECO:0000313" key="9">
    <source>
        <dbReference type="Proteomes" id="UP001055149"/>
    </source>
</evidence>
<evidence type="ECO:0000256" key="4">
    <source>
        <dbReference type="ARBA" id="ARBA00022989"/>
    </source>
</evidence>
<organism evidence="8 9">
    <name type="scientific">Ligilactobacillus pabuli</name>
    <dbReference type="NCBI Taxonomy" id="2886039"/>
    <lineage>
        <taxon>Bacteria</taxon>
        <taxon>Bacillati</taxon>
        <taxon>Bacillota</taxon>
        <taxon>Bacilli</taxon>
        <taxon>Lactobacillales</taxon>
        <taxon>Lactobacillaceae</taxon>
        <taxon>Ligilactobacillus</taxon>
    </lineage>
</organism>
<keyword evidence="3 6" id="KW-0812">Transmembrane</keyword>
<keyword evidence="2" id="KW-1003">Cell membrane</keyword>
<evidence type="ECO:0000256" key="3">
    <source>
        <dbReference type="ARBA" id="ARBA00022692"/>
    </source>
</evidence>
<keyword evidence="5 6" id="KW-0472">Membrane</keyword>
<dbReference type="InterPro" id="IPR019264">
    <property type="entry name" value="DUF2179"/>
</dbReference>
<evidence type="ECO:0000259" key="7">
    <source>
        <dbReference type="Pfam" id="PF10035"/>
    </source>
</evidence>
<dbReference type="Proteomes" id="UP001055149">
    <property type="component" value="Unassembled WGS sequence"/>
</dbReference>
<comment type="caution">
    <text evidence="8">The sequence shown here is derived from an EMBL/GenBank/DDBJ whole genome shotgun (WGS) entry which is preliminary data.</text>
</comment>
<evidence type="ECO:0000256" key="2">
    <source>
        <dbReference type="ARBA" id="ARBA00022475"/>
    </source>
</evidence>
<feature type="transmembrane region" description="Helical" evidence="6">
    <location>
        <begin position="145"/>
        <end position="168"/>
    </location>
</feature>
<proteinExistence type="predicted"/>
<dbReference type="Pfam" id="PF10035">
    <property type="entry name" value="DUF2179"/>
    <property type="match status" value="1"/>
</dbReference>